<dbReference type="PANTHER" id="PTHR24110">
    <property type="entry name" value="CENTROSOMAL PROTEIN OF 78 KDA"/>
    <property type="match status" value="1"/>
</dbReference>
<protein>
    <submittedName>
        <fullName evidence="1">Uncharacterized protein</fullName>
    </submittedName>
</protein>
<dbReference type="AlphaFoldDB" id="A0AAW1CNE5"/>
<dbReference type="GO" id="GO:0044782">
    <property type="term" value="P:cilium organization"/>
    <property type="evidence" value="ECO:0007669"/>
    <property type="project" value="TreeGrafter"/>
</dbReference>
<evidence type="ECO:0000313" key="1">
    <source>
        <dbReference type="EMBL" id="KAK9500011.1"/>
    </source>
</evidence>
<dbReference type="EMBL" id="JAPXFL010000011">
    <property type="protein sequence ID" value="KAK9500011.1"/>
    <property type="molecule type" value="Genomic_DNA"/>
</dbReference>
<dbReference type="SUPFAM" id="SSF52047">
    <property type="entry name" value="RNI-like"/>
    <property type="match status" value="1"/>
</dbReference>
<comment type="caution">
    <text evidence="1">The sequence shown here is derived from an EMBL/GenBank/DDBJ whole genome shotgun (WGS) entry which is preliminary data.</text>
</comment>
<reference evidence="1 2" key="1">
    <citation type="submission" date="2022-12" db="EMBL/GenBank/DDBJ databases">
        <title>Chromosome-level genome assembly of true bugs.</title>
        <authorList>
            <person name="Ma L."/>
            <person name="Li H."/>
        </authorList>
    </citation>
    <scope>NUCLEOTIDE SEQUENCE [LARGE SCALE GENOMIC DNA]</scope>
    <source>
        <strain evidence="1">Lab_2022b</strain>
    </source>
</reference>
<proteinExistence type="predicted"/>
<name>A0AAW1CNE5_9HEMI</name>
<evidence type="ECO:0000313" key="2">
    <source>
        <dbReference type="Proteomes" id="UP001461498"/>
    </source>
</evidence>
<dbReference type="InterPro" id="IPR032675">
    <property type="entry name" value="LRR_dom_sf"/>
</dbReference>
<dbReference type="GO" id="GO:0005813">
    <property type="term" value="C:centrosome"/>
    <property type="evidence" value="ECO:0007669"/>
    <property type="project" value="TreeGrafter"/>
</dbReference>
<dbReference type="InterPro" id="IPR001611">
    <property type="entry name" value="Leu-rich_rpt"/>
</dbReference>
<gene>
    <name evidence="1" type="ORF">O3M35_002924</name>
</gene>
<dbReference type="Pfam" id="PF13516">
    <property type="entry name" value="LRR_6"/>
    <property type="match status" value="2"/>
</dbReference>
<sequence length="311" mass="35112">MNEQNPVDNDGLRSNAFGTKYEEIPVSMLTDIITDQHVQFMNAEEATLEELADVIDLIKAKDLKKLAFGCKNGPGIMKPGVNTLAKARLEQKEVVYTEFVLEKLCFVIGLKVRRNLKELFLQNLPITLWVPSLRMNRAIYLRKLSLRYCRLSDYGCKSLFGNISPSITHIDLTGNGITSKGTLFICDAIKVQNAYTLFDTNLKAIQYLCLNNNPIGNEGLGYLVDALFSDFSVKSIEVRNCNIDELKESLILAVVNTSLEVFDIRSNPIKNKKQVNKLIKLIQKNNPPRAATFKWSSGVQLFEDEDEKEPK</sequence>
<accession>A0AAW1CNE5</accession>
<keyword evidence="2" id="KW-1185">Reference proteome</keyword>
<organism evidence="1 2">
    <name type="scientific">Rhynocoris fuscipes</name>
    <dbReference type="NCBI Taxonomy" id="488301"/>
    <lineage>
        <taxon>Eukaryota</taxon>
        <taxon>Metazoa</taxon>
        <taxon>Ecdysozoa</taxon>
        <taxon>Arthropoda</taxon>
        <taxon>Hexapoda</taxon>
        <taxon>Insecta</taxon>
        <taxon>Pterygota</taxon>
        <taxon>Neoptera</taxon>
        <taxon>Paraneoptera</taxon>
        <taxon>Hemiptera</taxon>
        <taxon>Heteroptera</taxon>
        <taxon>Panheteroptera</taxon>
        <taxon>Cimicomorpha</taxon>
        <taxon>Reduviidae</taxon>
        <taxon>Harpactorinae</taxon>
        <taxon>Harpactorini</taxon>
        <taxon>Rhynocoris</taxon>
    </lineage>
</organism>
<dbReference type="Proteomes" id="UP001461498">
    <property type="component" value="Unassembled WGS sequence"/>
</dbReference>
<dbReference type="Gene3D" id="3.80.10.10">
    <property type="entry name" value="Ribonuclease Inhibitor"/>
    <property type="match status" value="1"/>
</dbReference>
<dbReference type="PANTHER" id="PTHR24110:SF3">
    <property type="entry name" value="CENTROSOMAL PROTEIN OF 78 KDA"/>
    <property type="match status" value="1"/>
</dbReference>
<dbReference type="GO" id="GO:0036064">
    <property type="term" value="C:ciliary basal body"/>
    <property type="evidence" value="ECO:0007669"/>
    <property type="project" value="TreeGrafter"/>
</dbReference>